<dbReference type="SUPFAM" id="SSF55073">
    <property type="entry name" value="Nucleotide cyclase"/>
    <property type="match status" value="1"/>
</dbReference>
<proteinExistence type="predicted"/>
<dbReference type="InterPro" id="IPR052163">
    <property type="entry name" value="DGC-Regulatory_Protein"/>
</dbReference>
<evidence type="ECO:0000256" key="2">
    <source>
        <dbReference type="SAM" id="Phobius"/>
    </source>
</evidence>
<dbReference type="InterPro" id="IPR048760">
    <property type="entry name" value="VP0354-like_sensor_dom"/>
</dbReference>
<evidence type="ECO:0000313" key="4">
    <source>
        <dbReference type="EMBL" id="MDD1783084.1"/>
    </source>
</evidence>
<keyword evidence="5" id="KW-1185">Reference proteome</keyword>
<comment type="caution">
    <text evidence="4">The sequence shown here is derived from an EMBL/GenBank/DDBJ whole genome shotgun (WGS) entry which is preliminary data.</text>
</comment>
<dbReference type="PANTHER" id="PTHR46663">
    <property type="entry name" value="DIGUANYLATE CYCLASE DGCT-RELATED"/>
    <property type="match status" value="1"/>
</dbReference>
<dbReference type="SMART" id="SM00267">
    <property type="entry name" value="GGDEF"/>
    <property type="match status" value="1"/>
</dbReference>
<protein>
    <submittedName>
        <fullName evidence="4">Sensor domain-containing diguanylate cyclase</fullName>
    </submittedName>
</protein>
<dbReference type="Gene3D" id="3.30.450.20">
    <property type="entry name" value="PAS domain"/>
    <property type="match status" value="2"/>
</dbReference>
<dbReference type="CDD" id="cd18773">
    <property type="entry name" value="PDC1_HK_sensor"/>
    <property type="match status" value="1"/>
</dbReference>
<keyword evidence="2" id="KW-0472">Membrane</keyword>
<organism evidence="4 5">
    <name type="scientific">Enterovibrio qingdaonensis</name>
    <dbReference type="NCBI Taxonomy" id="2899818"/>
    <lineage>
        <taxon>Bacteria</taxon>
        <taxon>Pseudomonadati</taxon>
        <taxon>Pseudomonadota</taxon>
        <taxon>Gammaproteobacteria</taxon>
        <taxon>Vibrionales</taxon>
        <taxon>Vibrionaceae</taxon>
        <taxon>Enterovibrio</taxon>
    </lineage>
</organism>
<dbReference type="PANTHER" id="PTHR46663:SF2">
    <property type="entry name" value="GGDEF DOMAIN-CONTAINING PROTEIN"/>
    <property type="match status" value="1"/>
</dbReference>
<gene>
    <name evidence="4" type="ORF">LRP49_18100</name>
</gene>
<dbReference type="NCBIfam" id="TIGR00254">
    <property type="entry name" value="GGDEF"/>
    <property type="match status" value="1"/>
</dbReference>
<feature type="transmembrane region" description="Helical" evidence="2">
    <location>
        <begin position="334"/>
        <end position="354"/>
    </location>
</feature>
<reference evidence="4" key="1">
    <citation type="submission" date="2021-12" db="EMBL/GenBank/DDBJ databases">
        <title>Enterovibrio ZSDZ35 sp. nov. and Enterovibrio ZSDZ42 sp. nov., isolated from coastal seawater in Qingdao.</title>
        <authorList>
            <person name="Zhang P."/>
        </authorList>
    </citation>
    <scope>NUCLEOTIDE SEQUENCE</scope>
    <source>
        <strain evidence="4">ZSDZ35</strain>
    </source>
</reference>
<feature type="transmembrane region" description="Helical" evidence="2">
    <location>
        <begin position="12"/>
        <end position="34"/>
    </location>
</feature>
<dbReference type="Proteomes" id="UP001149821">
    <property type="component" value="Unassembled WGS sequence"/>
</dbReference>
<keyword evidence="2" id="KW-0812">Transmembrane</keyword>
<dbReference type="InterPro" id="IPR029151">
    <property type="entry name" value="Sensor-like_sf"/>
</dbReference>
<dbReference type="InterPro" id="IPR000160">
    <property type="entry name" value="GGDEF_dom"/>
</dbReference>
<sequence length="532" mass="60628">MINIDFNKHFLTRFLLFSVFFLAAMYLVLLSHIVTHKEKLDDRAAARQLTIIESQKHYIQSTMKSVVKDTLFVYDLSGQLRIYDYLDQVSSPNSEEVLSTYKALLYAFVKRKGIYDQVRYLDTSGRERVRINFNQGCPEIVEDAQLQSKGARYYFQEALALSKHQIYVSPLDLNMERKKIEIPYKPMIRLSIPVFDDKGEKRGLVVLNYLASHLLDGVKLLALSDNVEYMLVNADGYYLSHTHHPEKEFSFMFDKDSQQTIYQHFPGIESLLKSAEPLQIDREEGLFTAASIGPKNAVNPYCFGGYHVKNGRYLSWELISLIPRKTNSLIAHSFSNYGSLIAFLSVVCVLAGYITARYQQNRKLAVQRVFHLAHTDALSGLHNRMSFEKNVQRALDNQHTGFLLYIDLDDFKQVNDDHSHFAGDSILLHVADSMRAIFGESAILGRLGGDEFSAFVYHTNKQHDIKEQVGLLQTLIKSPITYDGEYIRVGSSIGGVEVCSFDTDLPVLMQRADQAMYVAKRLGKDQAHILTA</sequence>
<dbReference type="Pfam" id="PF00990">
    <property type="entry name" value="GGDEF"/>
    <property type="match status" value="1"/>
</dbReference>
<keyword evidence="2" id="KW-1133">Transmembrane helix</keyword>
<evidence type="ECO:0000259" key="3">
    <source>
        <dbReference type="PROSITE" id="PS50887"/>
    </source>
</evidence>
<dbReference type="CDD" id="cd01949">
    <property type="entry name" value="GGDEF"/>
    <property type="match status" value="1"/>
</dbReference>
<dbReference type="EMBL" id="JAJUBB010000015">
    <property type="protein sequence ID" value="MDD1783084.1"/>
    <property type="molecule type" value="Genomic_DNA"/>
</dbReference>
<dbReference type="Gene3D" id="3.30.70.270">
    <property type="match status" value="1"/>
</dbReference>
<dbReference type="Pfam" id="PF21623">
    <property type="entry name" value="HK_sensor_dom_bact"/>
    <property type="match status" value="1"/>
</dbReference>
<feature type="domain" description="GGDEF" evidence="3">
    <location>
        <begin position="399"/>
        <end position="532"/>
    </location>
</feature>
<evidence type="ECO:0000256" key="1">
    <source>
        <dbReference type="ARBA" id="ARBA00004533"/>
    </source>
</evidence>
<dbReference type="InterPro" id="IPR029787">
    <property type="entry name" value="Nucleotide_cyclase"/>
</dbReference>
<comment type="subcellular location">
    <subcellularLocation>
        <location evidence="1">Cell inner membrane</location>
    </subcellularLocation>
</comment>
<accession>A0ABT5QQ24</accession>
<evidence type="ECO:0000313" key="5">
    <source>
        <dbReference type="Proteomes" id="UP001149821"/>
    </source>
</evidence>
<dbReference type="RefSeq" id="WP_274143711.1">
    <property type="nucleotide sequence ID" value="NZ_JAJUBB010000015.1"/>
</dbReference>
<name>A0ABT5QQ24_9GAMM</name>
<dbReference type="PROSITE" id="PS50887">
    <property type="entry name" value="GGDEF"/>
    <property type="match status" value="1"/>
</dbReference>
<dbReference type="InterPro" id="IPR043128">
    <property type="entry name" value="Rev_trsase/Diguanyl_cyclase"/>
</dbReference>
<dbReference type="SUPFAM" id="SSF103190">
    <property type="entry name" value="Sensory domain-like"/>
    <property type="match status" value="2"/>
</dbReference>